<sequence>MKKQFITMAVFAAGIAHAGPFSPDWIDDSGSVYAEWSNWNYYNPGTVSAADEFGAYDYETGIRTDTVGSFGEADILSNAAGGPLSGHDYLDLWGTSDSLSFWMPTFSGFETTEVVIQLSYWDDESDDSWRAGFDLMPQLSDTSEGHIVNVTSDEYHDLNSELITEAWSFTVSGSTDGFFADFAYADDNTFIDSVSIDAVSYAVVPEPASVISMIFGGVILACTRRRLRR</sequence>
<gene>
    <name evidence="3" type="ORF">P9H32_06925</name>
</gene>
<evidence type="ECO:0000256" key="1">
    <source>
        <dbReference type="SAM" id="Phobius"/>
    </source>
</evidence>
<dbReference type="Proteomes" id="UP001290861">
    <property type="component" value="Unassembled WGS sequence"/>
</dbReference>
<feature type="signal peptide" evidence="2">
    <location>
        <begin position="1"/>
        <end position="18"/>
    </location>
</feature>
<keyword evidence="4" id="KW-1185">Reference proteome</keyword>
<keyword evidence="1" id="KW-0472">Membrane</keyword>
<dbReference type="InterPro" id="IPR013424">
    <property type="entry name" value="Ice-binding_C"/>
</dbReference>
<proteinExistence type="predicted"/>
<comment type="caution">
    <text evidence="3">The sequence shown here is derived from an EMBL/GenBank/DDBJ whole genome shotgun (WGS) entry which is preliminary data.</text>
</comment>
<organism evidence="3 4">
    <name type="scientific">Pontiella agarivorans</name>
    <dbReference type="NCBI Taxonomy" id="3038953"/>
    <lineage>
        <taxon>Bacteria</taxon>
        <taxon>Pseudomonadati</taxon>
        <taxon>Kiritimatiellota</taxon>
        <taxon>Kiritimatiellia</taxon>
        <taxon>Kiritimatiellales</taxon>
        <taxon>Pontiellaceae</taxon>
        <taxon>Pontiella</taxon>
    </lineage>
</organism>
<evidence type="ECO:0000256" key="2">
    <source>
        <dbReference type="SAM" id="SignalP"/>
    </source>
</evidence>
<evidence type="ECO:0000313" key="3">
    <source>
        <dbReference type="EMBL" id="MDZ8118361.1"/>
    </source>
</evidence>
<feature type="transmembrane region" description="Helical" evidence="1">
    <location>
        <begin position="198"/>
        <end position="222"/>
    </location>
</feature>
<dbReference type="EMBL" id="JARVCO010000007">
    <property type="protein sequence ID" value="MDZ8118361.1"/>
    <property type="molecule type" value="Genomic_DNA"/>
</dbReference>
<name>A0ABU5MWN3_9BACT</name>
<dbReference type="RefSeq" id="WP_322608158.1">
    <property type="nucleotide sequence ID" value="NZ_JARVCO010000007.1"/>
</dbReference>
<feature type="chain" id="PRO_5046158618" evidence="2">
    <location>
        <begin position="19"/>
        <end position="229"/>
    </location>
</feature>
<keyword evidence="1" id="KW-0812">Transmembrane</keyword>
<keyword evidence="2" id="KW-0732">Signal</keyword>
<dbReference type="NCBIfam" id="TIGR02595">
    <property type="entry name" value="PEP_CTERM"/>
    <property type="match status" value="1"/>
</dbReference>
<accession>A0ABU5MWN3</accession>
<keyword evidence="1" id="KW-1133">Transmembrane helix</keyword>
<evidence type="ECO:0000313" key="4">
    <source>
        <dbReference type="Proteomes" id="UP001290861"/>
    </source>
</evidence>
<reference evidence="3 4" key="1">
    <citation type="journal article" date="2024" name="Appl. Environ. Microbiol.">
        <title>Pontiella agarivorans sp. nov., a novel marine anaerobic bacterium capable of degrading macroalgal polysaccharides and fixing nitrogen.</title>
        <authorList>
            <person name="Liu N."/>
            <person name="Kivenson V."/>
            <person name="Peng X."/>
            <person name="Cui Z."/>
            <person name="Lankiewicz T.S."/>
            <person name="Gosselin K.M."/>
            <person name="English C.J."/>
            <person name="Blair E.M."/>
            <person name="O'Malley M.A."/>
            <person name="Valentine D.L."/>
        </authorList>
    </citation>
    <scope>NUCLEOTIDE SEQUENCE [LARGE SCALE GENOMIC DNA]</scope>
    <source>
        <strain evidence="3 4">NLcol2</strain>
    </source>
</reference>
<protein>
    <submittedName>
        <fullName evidence="3">PEP-CTERM sorting domain-containing protein</fullName>
    </submittedName>
</protein>